<accession>A0A0R3RCW0</accession>
<organism evidence="2">
    <name type="scientific">Brugia timori</name>
    <dbReference type="NCBI Taxonomy" id="42155"/>
    <lineage>
        <taxon>Eukaryota</taxon>
        <taxon>Metazoa</taxon>
        <taxon>Ecdysozoa</taxon>
        <taxon>Nematoda</taxon>
        <taxon>Chromadorea</taxon>
        <taxon>Rhabditida</taxon>
        <taxon>Spirurina</taxon>
        <taxon>Spiruromorpha</taxon>
        <taxon>Filarioidea</taxon>
        <taxon>Onchocercidae</taxon>
        <taxon>Brugia</taxon>
    </lineage>
</organism>
<evidence type="ECO:0000313" key="2">
    <source>
        <dbReference type="WBParaSite" id="BTMF_0001788301-mRNA-1"/>
    </source>
</evidence>
<reference evidence="2" key="1">
    <citation type="submission" date="2017-02" db="UniProtKB">
        <authorList>
            <consortium name="WormBaseParasite"/>
        </authorList>
    </citation>
    <scope>IDENTIFICATION</scope>
</reference>
<feature type="region of interest" description="Disordered" evidence="1">
    <location>
        <begin position="1"/>
        <end position="29"/>
    </location>
</feature>
<dbReference type="AlphaFoldDB" id="A0A0R3RCW0"/>
<sequence>LPDSEGREESPEVPVAPVEASGVEELEEEIREIIL</sequence>
<feature type="compositionally biased region" description="Basic and acidic residues" evidence="1">
    <location>
        <begin position="1"/>
        <end position="10"/>
    </location>
</feature>
<evidence type="ECO:0000256" key="1">
    <source>
        <dbReference type="SAM" id="MobiDB-lite"/>
    </source>
</evidence>
<dbReference type="WBParaSite" id="BTMF_0001788301-mRNA-1">
    <property type="protein sequence ID" value="BTMF_0001788301-mRNA-1"/>
    <property type="gene ID" value="BTMF_0001788301"/>
</dbReference>
<feature type="compositionally biased region" description="Low complexity" evidence="1">
    <location>
        <begin position="12"/>
        <end position="21"/>
    </location>
</feature>
<name>A0A0R3RCW0_9BILA</name>
<protein>
    <submittedName>
        <fullName evidence="2">Phosphoprotein</fullName>
    </submittedName>
</protein>
<proteinExistence type="predicted"/>